<dbReference type="Pfam" id="PF00023">
    <property type="entry name" value="Ank"/>
    <property type="match status" value="1"/>
</dbReference>
<dbReference type="Gene3D" id="1.25.40.20">
    <property type="entry name" value="Ankyrin repeat-containing domain"/>
    <property type="match status" value="1"/>
</dbReference>
<organism evidence="4 5">
    <name type="scientific">Trichoderma gamsii</name>
    <dbReference type="NCBI Taxonomy" id="398673"/>
    <lineage>
        <taxon>Eukaryota</taxon>
        <taxon>Fungi</taxon>
        <taxon>Dikarya</taxon>
        <taxon>Ascomycota</taxon>
        <taxon>Pezizomycotina</taxon>
        <taxon>Sordariomycetes</taxon>
        <taxon>Hypocreomycetidae</taxon>
        <taxon>Hypocreales</taxon>
        <taxon>Hypocreaceae</taxon>
        <taxon>Trichoderma</taxon>
    </lineage>
</organism>
<proteinExistence type="predicted"/>
<dbReference type="Pfam" id="PF12796">
    <property type="entry name" value="Ank_2"/>
    <property type="match status" value="1"/>
</dbReference>
<name>A0A2P4ZV26_9HYPO</name>
<dbReference type="STRING" id="398673.A0A2P4ZV26"/>
<evidence type="ECO:0000256" key="3">
    <source>
        <dbReference type="PROSITE-ProRule" id="PRU00023"/>
    </source>
</evidence>
<dbReference type="AlphaFoldDB" id="A0A2P4ZV26"/>
<protein>
    <submittedName>
        <fullName evidence="4">Uncharacterized protein</fullName>
    </submittedName>
</protein>
<accession>A0A2P4ZV26</accession>
<dbReference type="EMBL" id="JPDN02000008">
    <property type="protein sequence ID" value="PON28142.1"/>
    <property type="molecule type" value="Genomic_DNA"/>
</dbReference>
<dbReference type="PROSITE" id="PS50088">
    <property type="entry name" value="ANK_REPEAT"/>
    <property type="match status" value="1"/>
</dbReference>
<keyword evidence="5" id="KW-1185">Reference proteome</keyword>
<evidence type="ECO:0000256" key="1">
    <source>
        <dbReference type="ARBA" id="ARBA00022737"/>
    </source>
</evidence>
<evidence type="ECO:0000313" key="5">
    <source>
        <dbReference type="Proteomes" id="UP000054821"/>
    </source>
</evidence>
<reference evidence="4 5" key="1">
    <citation type="journal article" date="2016" name="Genome Announc.">
        <title>Draft Whole-Genome Sequence of Trichoderma gamsii T6085, a Promising Biocontrol Agent of Fusarium Head Blight on Wheat.</title>
        <authorList>
            <person name="Baroncelli R."/>
            <person name="Zapparata A."/>
            <person name="Piaggeschi G."/>
            <person name="Sarrocco S."/>
            <person name="Vannacci G."/>
        </authorList>
    </citation>
    <scope>NUCLEOTIDE SEQUENCE [LARGE SCALE GENOMIC DNA]</scope>
    <source>
        <strain evidence="4 5">T6085</strain>
    </source>
</reference>
<feature type="repeat" description="ANK" evidence="3">
    <location>
        <begin position="254"/>
        <end position="282"/>
    </location>
</feature>
<keyword evidence="1" id="KW-0677">Repeat</keyword>
<evidence type="ECO:0000313" key="4">
    <source>
        <dbReference type="EMBL" id="PON28142.1"/>
    </source>
</evidence>
<evidence type="ECO:0000256" key="2">
    <source>
        <dbReference type="ARBA" id="ARBA00023043"/>
    </source>
</evidence>
<dbReference type="PROSITE" id="PS50297">
    <property type="entry name" value="ANK_REP_REGION"/>
    <property type="match status" value="1"/>
</dbReference>
<dbReference type="PANTHER" id="PTHR24198">
    <property type="entry name" value="ANKYRIN REPEAT AND PROTEIN KINASE DOMAIN-CONTAINING PROTEIN"/>
    <property type="match status" value="1"/>
</dbReference>
<dbReference type="SMART" id="SM00248">
    <property type="entry name" value="ANK"/>
    <property type="match status" value="4"/>
</dbReference>
<dbReference type="InterPro" id="IPR036770">
    <property type="entry name" value="Ankyrin_rpt-contain_sf"/>
</dbReference>
<gene>
    <name evidence="4" type="ORF">TGAM01_v203279</name>
</gene>
<sequence>MCAAPSPRTAFVLVERLGEETLEIYSCGDGRFIPGTPSADIEICFRVYKTESSLSIHIHENSLLQWLRAVLLPYDDLDHVLSDASISMDTLLPYYPQMSAAFNQNQTEGHSFDALDLFVRHFLREGSIFACFGFERLHEEQILTELQFHHIHSRSRSISEDLDLLDEAIGELDEEDIQGPIYPFPFINEPSLSQLQTAIKQHNNILVHNALAMDPGSVDAKTLCLAIRHYERDVFQLLLGRGAQVDGDGCVAGPLYHAAKAGHMEAVQLLLIHGANKEGGNSCISAAPMSGAASGGHLEIVQYLFEQENANVNCNGYKSPLSRAIKHRHAYIIDYLLRAGAKVLEEDYIRLLSQFLENSNVPYRDILGSFIAGMNNNARDLLFSRAVSEVIEADSNIDPNEIKELNGQLKIFSSLLEAGANDYQARRAFKPTGEFVESNLPYEESSKLISDCEADNMWLKDDFIASTQTDYTQTARELTLDFIGSKGPKDSESFEDSESSTDFQSFNRSATIHARQVDISKVWINYQRMARQPTLDFMPSKGSDVENCPAVAAIQVQSRRNMTRRLIAKVSNSCEKLLDASTKGDASTNLIEFVDHIGTSISVWRSGTRAIRDICEGYMPRCLSSIVSALQVADAMRSAVPSSQLGCSKEE</sequence>
<dbReference type="RefSeq" id="XP_018663833.1">
    <property type="nucleotide sequence ID" value="XM_018803067.1"/>
</dbReference>
<keyword evidence="2 3" id="KW-0040">ANK repeat</keyword>
<dbReference type="Proteomes" id="UP000054821">
    <property type="component" value="Unassembled WGS sequence"/>
</dbReference>
<dbReference type="PANTHER" id="PTHR24198:SF165">
    <property type="entry name" value="ANKYRIN REPEAT-CONTAINING PROTEIN-RELATED"/>
    <property type="match status" value="1"/>
</dbReference>
<dbReference type="SUPFAM" id="SSF48403">
    <property type="entry name" value="Ankyrin repeat"/>
    <property type="match status" value="1"/>
</dbReference>
<comment type="caution">
    <text evidence="4">The sequence shown here is derived from an EMBL/GenBank/DDBJ whole genome shotgun (WGS) entry which is preliminary data.</text>
</comment>
<dbReference type="GeneID" id="29983150"/>
<dbReference type="InterPro" id="IPR002110">
    <property type="entry name" value="Ankyrin_rpt"/>
</dbReference>